<protein>
    <submittedName>
        <fullName evidence="4">O-methyltransferase</fullName>
    </submittedName>
</protein>
<keyword evidence="2 4" id="KW-0808">Transferase</keyword>
<reference evidence="4" key="1">
    <citation type="submission" date="2019-02" db="EMBL/GenBank/DDBJ databases">
        <authorList>
            <person name="Gruber-Vodicka R. H."/>
            <person name="Seah K. B. B."/>
        </authorList>
    </citation>
    <scope>NUCLEOTIDE SEQUENCE</scope>
    <source>
        <strain evidence="4">BECK_DK161</strain>
    </source>
</reference>
<proteinExistence type="predicted"/>
<dbReference type="Pfam" id="PF01596">
    <property type="entry name" value="Methyltransf_3"/>
    <property type="match status" value="1"/>
</dbReference>
<accession>A0A450SHF6</accession>
<evidence type="ECO:0000256" key="1">
    <source>
        <dbReference type="ARBA" id="ARBA00022603"/>
    </source>
</evidence>
<dbReference type="EMBL" id="CAADEY010000037">
    <property type="protein sequence ID" value="VFJ52647.1"/>
    <property type="molecule type" value="Genomic_DNA"/>
</dbReference>
<name>A0A450SHF6_9GAMM</name>
<keyword evidence="3" id="KW-0949">S-adenosyl-L-methionine</keyword>
<dbReference type="InterPro" id="IPR029063">
    <property type="entry name" value="SAM-dependent_MTases_sf"/>
</dbReference>
<evidence type="ECO:0000313" key="4">
    <source>
        <dbReference type="EMBL" id="VFJ52647.1"/>
    </source>
</evidence>
<sequence length="45" mass="4737">MIDPGADDEETAAIRAFNDALAGDRRVDISLVPIGDGLLLARKKG</sequence>
<keyword evidence="1 4" id="KW-0489">Methyltransferase</keyword>
<evidence type="ECO:0000256" key="2">
    <source>
        <dbReference type="ARBA" id="ARBA00022679"/>
    </source>
</evidence>
<gene>
    <name evidence="4" type="ORF">BECKDK2373C_GA0170839_10375</name>
</gene>
<dbReference type="AlphaFoldDB" id="A0A450SHF6"/>
<dbReference type="GO" id="GO:0008171">
    <property type="term" value="F:O-methyltransferase activity"/>
    <property type="evidence" value="ECO:0007669"/>
    <property type="project" value="InterPro"/>
</dbReference>
<evidence type="ECO:0000256" key="3">
    <source>
        <dbReference type="ARBA" id="ARBA00022691"/>
    </source>
</evidence>
<dbReference type="InterPro" id="IPR002935">
    <property type="entry name" value="SAM_O-MeTrfase"/>
</dbReference>
<dbReference type="GO" id="GO:0032259">
    <property type="term" value="P:methylation"/>
    <property type="evidence" value="ECO:0007669"/>
    <property type="project" value="UniProtKB-KW"/>
</dbReference>
<organism evidence="4">
    <name type="scientific">Candidatus Kentrum sp. DK</name>
    <dbReference type="NCBI Taxonomy" id="2126562"/>
    <lineage>
        <taxon>Bacteria</taxon>
        <taxon>Pseudomonadati</taxon>
        <taxon>Pseudomonadota</taxon>
        <taxon>Gammaproteobacteria</taxon>
        <taxon>Candidatus Kentrum</taxon>
    </lineage>
</organism>
<dbReference type="Gene3D" id="3.40.50.150">
    <property type="entry name" value="Vaccinia Virus protein VP39"/>
    <property type="match status" value="1"/>
</dbReference>